<dbReference type="Gene3D" id="3.60.20.40">
    <property type="match status" value="1"/>
</dbReference>
<dbReference type="EC" id="3.4.19.13" evidence="9"/>
<dbReference type="Pfam" id="PF01019">
    <property type="entry name" value="G_glu_transpept"/>
    <property type="match status" value="1"/>
</dbReference>
<comment type="similarity">
    <text evidence="3 9">Belongs to the gamma-glutamyltransferase family.</text>
</comment>
<dbReference type="InterPro" id="IPR000101">
    <property type="entry name" value="GGT_peptidase"/>
</dbReference>
<comment type="subunit">
    <text evidence="9">This enzyme consists of two polypeptide chains, which are synthesized in precursor form from a single polypeptide.</text>
</comment>
<keyword evidence="7 9" id="KW-0012">Acyltransferase</keyword>
<protein>
    <recommendedName>
        <fullName evidence="9">Glutathione hydrolase proenzyme</fullName>
        <ecNumber evidence="9">2.3.2.2</ecNumber>
        <ecNumber evidence="9">3.4.19.13</ecNumber>
    </recommendedName>
    <component>
        <recommendedName>
            <fullName evidence="9">Glutathione hydrolase large chain</fullName>
        </recommendedName>
    </component>
    <component>
        <recommendedName>
            <fullName evidence="9">Glutathione hydrolase small chain</fullName>
        </recommendedName>
    </component>
</protein>
<keyword evidence="5 9" id="KW-0378">Hydrolase</keyword>
<evidence type="ECO:0000256" key="7">
    <source>
        <dbReference type="ARBA" id="ARBA00023315"/>
    </source>
</evidence>
<keyword evidence="4 9" id="KW-0808">Transferase</keyword>
<name>A0ABM8A9L5_9DEIO</name>
<gene>
    <name evidence="11" type="primary">ggt</name>
    <name evidence="11" type="ORF">DAETH_03730</name>
</gene>
<dbReference type="NCBIfam" id="TIGR00066">
    <property type="entry name" value="g_glut_trans"/>
    <property type="match status" value="1"/>
</dbReference>
<organism evidence="11 12">
    <name type="scientific">Deinococcus aetherius</name>
    <dbReference type="NCBI Taxonomy" id="200252"/>
    <lineage>
        <taxon>Bacteria</taxon>
        <taxon>Thermotogati</taxon>
        <taxon>Deinococcota</taxon>
        <taxon>Deinococci</taxon>
        <taxon>Deinococcales</taxon>
        <taxon>Deinococcaceae</taxon>
        <taxon>Deinococcus</taxon>
    </lineage>
</organism>
<dbReference type="PANTHER" id="PTHR43199:SF1">
    <property type="entry name" value="GLUTATHIONE HYDROLASE PROENZYME"/>
    <property type="match status" value="1"/>
</dbReference>
<dbReference type="Gene3D" id="1.10.246.130">
    <property type="match status" value="1"/>
</dbReference>
<dbReference type="InterPro" id="IPR043138">
    <property type="entry name" value="GGT_lsub"/>
</dbReference>
<comment type="PTM">
    <text evidence="9">Cleaved by autocatalysis into a large and a small subunit.</text>
</comment>
<dbReference type="EMBL" id="AP026560">
    <property type="protein sequence ID" value="BDP40404.1"/>
    <property type="molecule type" value="Genomic_DNA"/>
</dbReference>
<dbReference type="InterPro" id="IPR051792">
    <property type="entry name" value="GGT_bact"/>
</dbReference>
<keyword evidence="9" id="KW-0317">Glutathione biosynthesis</keyword>
<evidence type="ECO:0000256" key="10">
    <source>
        <dbReference type="SAM" id="SignalP"/>
    </source>
</evidence>
<comment type="catalytic activity">
    <reaction evidence="2 9">
        <text>glutathione + H2O = L-cysteinylglycine + L-glutamate</text>
        <dbReference type="Rhea" id="RHEA:28807"/>
        <dbReference type="ChEBI" id="CHEBI:15377"/>
        <dbReference type="ChEBI" id="CHEBI:29985"/>
        <dbReference type="ChEBI" id="CHEBI:57925"/>
        <dbReference type="ChEBI" id="CHEBI:61694"/>
        <dbReference type="EC" id="3.4.19.13"/>
    </reaction>
</comment>
<dbReference type="PANTHER" id="PTHR43199">
    <property type="entry name" value="GLUTATHIONE HYDROLASE"/>
    <property type="match status" value="1"/>
</dbReference>
<dbReference type="EC" id="2.3.2.2" evidence="9"/>
<evidence type="ECO:0000256" key="1">
    <source>
        <dbReference type="ARBA" id="ARBA00001049"/>
    </source>
</evidence>
<keyword evidence="10" id="KW-0732">Signal</keyword>
<evidence type="ECO:0000256" key="4">
    <source>
        <dbReference type="ARBA" id="ARBA00022679"/>
    </source>
</evidence>
<comment type="catalytic activity">
    <reaction evidence="1 9">
        <text>an S-substituted glutathione + H2O = an S-substituted L-cysteinylglycine + L-glutamate</text>
        <dbReference type="Rhea" id="RHEA:59468"/>
        <dbReference type="ChEBI" id="CHEBI:15377"/>
        <dbReference type="ChEBI" id="CHEBI:29985"/>
        <dbReference type="ChEBI" id="CHEBI:90779"/>
        <dbReference type="ChEBI" id="CHEBI:143103"/>
        <dbReference type="EC" id="3.4.19.13"/>
    </reaction>
</comment>
<reference evidence="11" key="1">
    <citation type="submission" date="2022-07" db="EMBL/GenBank/DDBJ databases">
        <title>Complete Genome Sequence of the Radioresistant Bacterium Deinococcus aetherius ST0316, Isolated from the Air Dust collected in Lower Stratosphere above Japan.</title>
        <authorList>
            <person name="Satoh K."/>
            <person name="Hagiwara K."/>
            <person name="Katsumata K."/>
            <person name="Kubo A."/>
            <person name="Yokobori S."/>
            <person name="Yamagishi A."/>
            <person name="Oono Y."/>
            <person name="Narumi I."/>
        </authorList>
    </citation>
    <scope>NUCLEOTIDE SEQUENCE</scope>
    <source>
        <strain evidence="11">ST0316</strain>
    </source>
</reference>
<evidence type="ECO:0000256" key="5">
    <source>
        <dbReference type="ARBA" id="ARBA00022801"/>
    </source>
</evidence>
<keyword evidence="12" id="KW-1185">Reference proteome</keyword>
<comment type="pathway">
    <text evidence="9">Sulfur metabolism; glutathione metabolism.</text>
</comment>
<evidence type="ECO:0000256" key="3">
    <source>
        <dbReference type="ARBA" id="ARBA00009381"/>
    </source>
</evidence>
<keyword evidence="6 9" id="KW-0865">Zymogen</keyword>
<proteinExistence type="inferred from homology"/>
<evidence type="ECO:0000256" key="2">
    <source>
        <dbReference type="ARBA" id="ARBA00001089"/>
    </source>
</evidence>
<evidence type="ECO:0000313" key="11">
    <source>
        <dbReference type="EMBL" id="BDP40404.1"/>
    </source>
</evidence>
<evidence type="ECO:0000313" key="12">
    <source>
        <dbReference type="Proteomes" id="UP001064971"/>
    </source>
</evidence>
<sequence>MKRGVVLLGAALLLGGMGQAQTGSAGSKVPLATGTGGAVATVDLDASRAAMRILEAGGNAVDAAVAAAATLGVTEPFSCGIGGGGFMVIYLAKENRVVTIDHRETAPASFTPTVFIENGQPIPFDQRVTSGLSAGVPGTVRGWQEALSRYGTLSLRRVLTPAIVTARYGFVVDQNFRNQVQENEARFRAFTSTASLYLPNGQPPAVGRRINNPDLARTYETIARQGAAGFYTGEIAQAIAATVNNPPVAEGTTLNVRRGNMTLADLANYEARLRPPVVSTYRGYTIYGMQPPSSGGLTIAEALNIMEGYDLSAMSEPEAYQKYLEASRLAFADRGAYMADPEYTDVPRNGLLSREFAAERRALIGSQAAPGSVPPGDPFKFQTDPSYPLRPAPAGFEGNDTTHLTVSDRDGNIVAYTFTIESIGGNGMVVPGHGFLLNNELTDFDPVAPHPNVPEAGKRPRSSMSPTIVFREGKPVMALGSPGGSTIITTVLQTLFDVIDRKRTLAEAFTVPRFSQRNAATTGVDLGGENTPLAQGLAGLGYRWAPTPEIGRLTAIQFNPDGTVTAAAEPRRAGGGSALVQSGR</sequence>
<dbReference type="InterPro" id="IPR043137">
    <property type="entry name" value="GGT_ssub_C"/>
</dbReference>
<dbReference type="Proteomes" id="UP001064971">
    <property type="component" value="Chromosome"/>
</dbReference>
<dbReference type="SUPFAM" id="SSF56235">
    <property type="entry name" value="N-terminal nucleophile aminohydrolases (Ntn hydrolases)"/>
    <property type="match status" value="1"/>
</dbReference>
<dbReference type="PRINTS" id="PR01210">
    <property type="entry name" value="GGTRANSPTASE"/>
</dbReference>
<evidence type="ECO:0000256" key="8">
    <source>
        <dbReference type="ARBA" id="ARBA00047417"/>
    </source>
</evidence>
<feature type="signal peptide" evidence="10">
    <location>
        <begin position="1"/>
        <end position="22"/>
    </location>
</feature>
<accession>A0ABM8A9L5</accession>
<evidence type="ECO:0000256" key="6">
    <source>
        <dbReference type="ARBA" id="ARBA00023145"/>
    </source>
</evidence>
<dbReference type="InterPro" id="IPR029055">
    <property type="entry name" value="Ntn_hydrolases_N"/>
</dbReference>
<evidence type="ECO:0000256" key="9">
    <source>
        <dbReference type="RuleBase" id="RU368036"/>
    </source>
</evidence>
<feature type="chain" id="PRO_5046294188" description="Glutathione hydrolase proenzyme" evidence="10">
    <location>
        <begin position="23"/>
        <end position="584"/>
    </location>
</feature>
<dbReference type="RefSeq" id="WP_264776264.1">
    <property type="nucleotide sequence ID" value="NZ_AP026560.1"/>
</dbReference>
<comment type="catalytic activity">
    <reaction evidence="8 9">
        <text>an N-terminal (5-L-glutamyl)-[peptide] + an alpha-amino acid = 5-L-glutamyl amino acid + an N-terminal L-alpha-aminoacyl-[peptide]</text>
        <dbReference type="Rhea" id="RHEA:23904"/>
        <dbReference type="Rhea" id="RHEA-COMP:9780"/>
        <dbReference type="Rhea" id="RHEA-COMP:9795"/>
        <dbReference type="ChEBI" id="CHEBI:77644"/>
        <dbReference type="ChEBI" id="CHEBI:78597"/>
        <dbReference type="ChEBI" id="CHEBI:78599"/>
        <dbReference type="ChEBI" id="CHEBI:78608"/>
        <dbReference type="EC" id="2.3.2.2"/>
    </reaction>
</comment>